<feature type="transmembrane region" description="Helical" evidence="6">
    <location>
        <begin position="80"/>
        <end position="98"/>
    </location>
</feature>
<comment type="subcellular location">
    <subcellularLocation>
        <location evidence="1">Membrane</location>
    </subcellularLocation>
</comment>
<dbReference type="OMA" id="SVYANCK"/>
<dbReference type="HOGENOM" id="CLU_035066_6_0_1"/>
<evidence type="ECO:0000313" key="8">
    <source>
        <dbReference type="Proteomes" id="UP000016927"/>
    </source>
</evidence>
<protein>
    <submittedName>
        <fullName evidence="7">CDP-diacylglycerol--serine O-phosphatidyltransferase</fullName>
    </submittedName>
</protein>
<dbReference type="PROSITE" id="PS00379">
    <property type="entry name" value="CDP_ALCOHOL_P_TRANSF"/>
    <property type="match status" value="1"/>
</dbReference>
<dbReference type="AlphaFoldDB" id="R0MJT7"/>
<evidence type="ECO:0000256" key="1">
    <source>
        <dbReference type="ARBA" id="ARBA00004370"/>
    </source>
</evidence>
<reference evidence="7 8" key="1">
    <citation type="journal article" date="2013" name="BMC Genomics">
        <title>Comparative genomics of parasitic silkworm microsporidia reveal an association between genome expansion and host adaptation.</title>
        <authorList>
            <person name="Pan G."/>
            <person name="Xu J."/>
            <person name="Li T."/>
            <person name="Xia Q."/>
            <person name="Liu S.L."/>
            <person name="Zhang G."/>
            <person name="Li S."/>
            <person name="Li C."/>
            <person name="Liu H."/>
            <person name="Yang L."/>
            <person name="Liu T."/>
            <person name="Zhang X."/>
            <person name="Wu Z."/>
            <person name="Fan W."/>
            <person name="Dang X."/>
            <person name="Xiang H."/>
            <person name="Tao M."/>
            <person name="Li Y."/>
            <person name="Hu J."/>
            <person name="Li Z."/>
            <person name="Lin L."/>
            <person name="Luo J."/>
            <person name="Geng L."/>
            <person name="Wang L."/>
            <person name="Long M."/>
            <person name="Wan Y."/>
            <person name="He N."/>
            <person name="Zhang Z."/>
            <person name="Lu C."/>
            <person name="Keeling P.J."/>
            <person name="Wang J."/>
            <person name="Xiang Z."/>
            <person name="Zhou Z."/>
        </authorList>
    </citation>
    <scope>NUCLEOTIDE SEQUENCE [LARGE SCALE GENOMIC DNA]</scope>
    <source>
        <strain evidence="8">CQ1 / CVCC 102059</strain>
    </source>
</reference>
<feature type="transmembrane region" description="Helical" evidence="6">
    <location>
        <begin position="54"/>
        <end position="73"/>
    </location>
</feature>
<dbReference type="InterPro" id="IPR043130">
    <property type="entry name" value="CDP-OH_PTrfase_TM_dom"/>
</dbReference>
<name>R0MJT7_NOSB1</name>
<sequence>MIRIFQDELTNKEQTSLKTHKYKTIDRSLLSFLVFRRYTAMILNYTPTYLAPNLLTMIGYFAMLTNFLVILVFDPSLREGSPLLSLFSAICLLIYFTADNIDGAQARKLNEMSPMGQMFDHGVDSCCVFFCLIALISSFGLRLTFTSLMLICCVMSGFYLSGLEEKFTGIFEFGYISGPTEGLVLIFIFHLMAAFYKEHVEKIIIATTLSPQVSQSLNISNVSPLFLLCFFVAIFNILSSYWKSCRLGDLKSKTVVTKCYLKTALVFLPLFILHKKLDYSPKLQMINLLIFSQCFSLNYIEDVFSTIVNSSKRRRNWVFIAYLMFCLSFIFFDVDNYSLGLYTFLTISLSHYVYNVFLLVKLCKKALKINVFTLNRKAKTQ</sequence>
<dbReference type="Pfam" id="PF01066">
    <property type="entry name" value="CDP-OH_P_transf"/>
    <property type="match status" value="1"/>
</dbReference>
<evidence type="ECO:0000256" key="4">
    <source>
        <dbReference type="ARBA" id="ARBA00023136"/>
    </source>
</evidence>
<organism evidence="7 8">
    <name type="scientific">Nosema bombycis (strain CQ1 / CVCC 102059)</name>
    <name type="common">Microsporidian parasite</name>
    <name type="synonym">Pebrine of silkworm</name>
    <dbReference type="NCBI Taxonomy" id="578461"/>
    <lineage>
        <taxon>Eukaryota</taxon>
        <taxon>Fungi</taxon>
        <taxon>Fungi incertae sedis</taxon>
        <taxon>Microsporidia</taxon>
        <taxon>Nosematidae</taxon>
        <taxon>Nosema</taxon>
    </lineage>
</organism>
<keyword evidence="4 6" id="KW-0472">Membrane</keyword>
<accession>R0MJT7</accession>
<dbReference type="PIRSF" id="PIRSF015665">
    <property type="entry name" value="CHOPT"/>
    <property type="match status" value="1"/>
</dbReference>
<evidence type="ECO:0000256" key="5">
    <source>
        <dbReference type="RuleBase" id="RU003750"/>
    </source>
</evidence>
<dbReference type="PANTHER" id="PTHR10414:SF37">
    <property type="entry name" value="BB IN A BOXCAR, ISOFORM C"/>
    <property type="match status" value="1"/>
</dbReference>
<keyword evidence="8" id="KW-1185">Reference proteome</keyword>
<dbReference type="STRING" id="578461.R0MJT7"/>
<dbReference type="VEuPathDB" id="MicrosporidiaDB:NBO_220g0001"/>
<gene>
    <name evidence="7" type="primary">PSS</name>
    <name evidence="7" type="ORF">NBO_220g0001</name>
</gene>
<feature type="transmembrane region" description="Helical" evidence="6">
    <location>
        <begin position="173"/>
        <end position="196"/>
    </location>
</feature>
<feature type="transmembrane region" description="Helical" evidence="6">
    <location>
        <begin position="317"/>
        <end position="334"/>
    </location>
</feature>
<dbReference type="InterPro" id="IPR048254">
    <property type="entry name" value="CDP_ALCOHOL_P_TRANSF_CS"/>
</dbReference>
<keyword evidence="3 5" id="KW-0808">Transferase</keyword>
<evidence type="ECO:0000313" key="7">
    <source>
        <dbReference type="EMBL" id="EOB13058.1"/>
    </source>
</evidence>
<dbReference type="InterPro" id="IPR014472">
    <property type="entry name" value="CHOPT"/>
</dbReference>
<dbReference type="OrthoDB" id="196717at2759"/>
<keyword evidence="6" id="KW-0812">Transmembrane</keyword>
<feature type="transmembrane region" description="Helical" evidence="6">
    <location>
        <begin position="217"/>
        <end position="242"/>
    </location>
</feature>
<dbReference type="GO" id="GO:0016020">
    <property type="term" value="C:membrane"/>
    <property type="evidence" value="ECO:0007669"/>
    <property type="project" value="UniProtKB-SubCell"/>
</dbReference>
<keyword evidence="6" id="KW-1133">Transmembrane helix</keyword>
<dbReference type="Proteomes" id="UP000016927">
    <property type="component" value="Unassembled WGS sequence"/>
</dbReference>
<evidence type="ECO:0000256" key="3">
    <source>
        <dbReference type="ARBA" id="ARBA00022679"/>
    </source>
</evidence>
<evidence type="ECO:0000256" key="2">
    <source>
        <dbReference type="ARBA" id="ARBA00010441"/>
    </source>
</evidence>
<feature type="transmembrane region" description="Helical" evidence="6">
    <location>
        <begin position="340"/>
        <end position="360"/>
    </location>
</feature>
<feature type="transmembrane region" description="Helical" evidence="6">
    <location>
        <begin position="254"/>
        <end position="273"/>
    </location>
</feature>
<dbReference type="EMBL" id="KB909128">
    <property type="protein sequence ID" value="EOB13058.1"/>
    <property type="molecule type" value="Genomic_DNA"/>
</dbReference>
<dbReference type="InterPro" id="IPR000462">
    <property type="entry name" value="CDP-OH_P_trans"/>
</dbReference>
<comment type="similarity">
    <text evidence="2 5">Belongs to the CDP-alcohol phosphatidyltransferase class-I family.</text>
</comment>
<proteinExistence type="inferred from homology"/>
<feature type="transmembrane region" description="Helical" evidence="6">
    <location>
        <begin position="143"/>
        <end position="161"/>
    </location>
</feature>
<dbReference type="GO" id="GO:0008654">
    <property type="term" value="P:phospholipid biosynthetic process"/>
    <property type="evidence" value="ECO:0007669"/>
    <property type="project" value="InterPro"/>
</dbReference>
<dbReference type="Gene3D" id="1.20.120.1760">
    <property type="match status" value="1"/>
</dbReference>
<evidence type="ECO:0000256" key="6">
    <source>
        <dbReference type="SAM" id="Phobius"/>
    </source>
</evidence>
<dbReference type="PANTHER" id="PTHR10414">
    <property type="entry name" value="ETHANOLAMINEPHOSPHOTRANSFERASE"/>
    <property type="match status" value="1"/>
</dbReference>
<dbReference type="GO" id="GO:0016780">
    <property type="term" value="F:phosphotransferase activity, for other substituted phosphate groups"/>
    <property type="evidence" value="ECO:0007669"/>
    <property type="project" value="InterPro"/>
</dbReference>